<dbReference type="Pfam" id="PF13847">
    <property type="entry name" value="Methyltransf_31"/>
    <property type="match status" value="1"/>
</dbReference>
<proteinExistence type="predicted"/>
<reference evidence="2" key="2">
    <citation type="journal article" date="2022" name="Microb. Genom.">
        <title>A chromosome-scale genome assembly of the tomato pathogen Cladosporium fulvum reveals a compartmentalized genome architecture and the presence of a dispensable chromosome.</title>
        <authorList>
            <person name="Zaccaron A.Z."/>
            <person name="Chen L.H."/>
            <person name="Samaras A."/>
            <person name="Stergiopoulos I."/>
        </authorList>
    </citation>
    <scope>NUCLEOTIDE SEQUENCE</scope>
    <source>
        <strain evidence="2">Race5_Kim</strain>
    </source>
</reference>
<dbReference type="OrthoDB" id="3649598at2759"/>
<gene>
    <name evidence="2" type="ORF">CLAFUR5_13196</name>
</gene>
<name>A0A9Q8UV53_PASFU</name>
<feature type="domain" description="Methyltransferase" evidence="1">
    <location>
        <begin position="43"/>
        <end position="158"/>
    </location>
</feature>
<protein>
    <submittedName>
        <fullName evidence="2">S-adenosylmethionine-dependent methyltransferase CRG1</fullName>
    </submittedName>
</protein>
<dbReference type="GO" id="GO:0008168">
    <property type="term" value="F:methyltransferase activity"/>
    <property type="evidence" value="ECO:0007669"/>
    <property type="project" value="UniProtKB-KW"/>
</dbReference>
<dbReference type="Gene3D" id="3.40.50.150">
    <property type="entry name" value="Vaccinia Virus protein VP39"/>
    <property type="match status" value="1"/>
</dbReference>
<dbReference type="RefSeq" id="XP_047767868.1">
    <property type="nucleotide sequence ID" value="XM_047912344.1"/>
</dbReference>
<evidence type="ECO:0000313" key="2">
    <source>
        <dbReference type="EMBL" id="UJO23502.1"/>
    </source>
</evidence>
<dbReference type="EMBL" id="CP090173">
    <property type="protein sequence ID" value="UJO23502.1"/>
    <property type="molecule type" value="Genomic_DNA"/>
</dbReference>
<dbReference type="GO" id="GO:0032259">
    <property type="term" value="P:methylation"/>
    <property type="evidence" value="ECO:0007669"/>
    <property type="project" value="UniProtKB-KW"/>
</dbReference>
<dbReference type="KEGG" id="ffu:CLAFUR5_13196"/>
<evidence type="ECO:0000313" key="3">
    <source>
        <dbReference type="Proteomes" id="UP000756132"/>
    </source>
</evidence>
<dbReference type="InterPro" id="IPR025714">
    <property type="entry name" value="Methyltranfer_dom"/>
</dbReference>
<dbReference type="SUPFAM" id="SSF53335">
    <property type="entry name" value="S-adenosyl-L-methionine-dependent methyltransferases"/>
    <property type="match status" value="1"/>
</dbReference>
<dbReference type="CDD" id="cd02440">
    <property type="entry name" value="AdoMet_MTases"/>
    <property type="match status" value="1"/>
</dbReference>
<dbReference type="PANTHER" id="PTHR44942">
    <property type="entry name" value="METHYLTRANSF_11 DOMAIN-CONTAINING PROTEIN"/>
    <property type="match status" value="1"/>
</dbReference>
<keyword evidence="3" id="KW-1185">Reference proteome</keyword>
<evidence type="ECO:0000259" key="1">
    <source>
        <dbReference type="Pfam" id="PF13847"/>
    </source>
</evidence>
<dbReference type="InterPro" id="IPR029063">
    <property type="entry name" value="SAM-dependent_MTases_sf"/>
</dbReference>
<dbReference type="AlphaFoldDB" id="A0A9Q8UV53"/>
<reference evidence="2" key="1">
    <citation type="submission" date="2021-12" db="EMBL/GenBank/DDBJ databases">
        <authorList>
            <person name="Zaccaron A."/>
            <person name="Stergiopoulos I."/>
        </authorList>
    </citation>
    <scope>NUCLEOTIDE SEQUENCE</scope>
    <source>
        <strain evidence="2">Race5_Kim</strain>
    </source>
</reference>
<dbReference type="Proteomes" id="UP000756132">
    <property type="component" value="Chromosome 11"/>
</dbReference>
<sequence length="308" mass="33931">MPQEKIFTSFTPEQAASYAKNRGLNYPQQLYDTILDFHQGSRNVVLDVGTGPGTVVFNLLPHFAKCLGCDSGEGMIAQARQTAERLQLGERVAFSLCGAEECEKAFPEEKADVITVAIAAHWFNLEPSYAAAARALVTGGTLAMWTCSHMWVHPSTPNHAEIQAVLSDVENMLVPYMTAGTLLTQNLYRDLKLPWDFPESKESFDQASFERRYWDLNGIPSSAPLPDGTPGPFALISDPKALHCSVSMFVKALGSTSSVIRYRQANPDKANTEDDFMHVAANRLREANGGKDALWMSPSMSLLLLRRS</sequence>
<keyword evidence="2" id="KW-0489">Methyltransferase</keyword>
<accession>A0A9Q8UV53</accession>
<dbReference type="PANTHER" id="PTHR44942:SF10">
    <property type="entry name" value="METHYLTRANSFERASE TYPE 11 DOMAIN-CONTAINING PROTEIN"/>
    <property type="match status" value="1"/>
</dbReference>
<dbReference type="InterPro" id="IPR051052">
    <property type="entry name" value="Diverse_substrate_MTase"/>
</dbReference>
<keyword evidence="2" id="KW-0808">Transferase</keyword>
<dbReference type="GeneID" id="71993074"/>
<organism evidence="2 3">
    <name type="scientific">Passalora fulva</name>
    <name type="common">Tomato leaf mold</name>
    <name type="synonym">Cladosporium fulvum</name>
    <dbReference type="NCBI Taxonomy" id="5499"/>
    <lineage>
        <taxon>Eukaryota</taxon>
        <taxon>Fungi</taxon>
        <taxon>Dikarya</taxon>
        <taxon>Ascomycota</taxon>
        <taxon>Pezizomycotina</taxon>
        <taxon>Dothideomycetes</taxon>
        <taxon>Dothideomycetidae</taxon>
        <taxon>Mycosphaerellales</taxon>
        <taxon>Mycosphaerellaceae</taxon>
        <taxon>Fulvia</taxon>
    </lineage>
</organism>